<dbReference type="Proteomes" id="UP000252631">
    <property type="component" value="Unassembled WGS sequence"/>
</dbReference>
<dbReference type="EMBL" id="QRDT01000002">
    <property type="protein sequence ID" value="RED42030.1"/>
    <property type="molecule type" value="Genomic_DNA"/>
</dbReference>
<reference evidence="2 5" key="2">
    <citation type="submission" date="2018-07" db="EMBL/GenBank/DDBJ databases">
        <title>Genomic Encyclopedia of Archaeal and Bacterial Type Strains, Phase II (KMG-II): from individual species to whole genera.</title>
        <authorList>
            <person name="Goeker M."/>
        </authorList>
    </citation>
    <scope>NUCLEOTIDE SEQUENCE [LARGE SCALE GENOMIC DNA]</scope>
    <source>
        <strain evidence="2 5">JA575</strain>
    </source>
</reference>
<proteinExistence type="predicted"/>
<reference evidence="3 4" key="1">
    <citation type="submission" date="2017-08" db="EMBL/GenBank/DDBJ databases">
        <authorList>
            <person name="de Groot N.N."/>
        </authorList>
    </citation>
    <scope>NUCLEOTIDE SEQUENCE [LARGE SCALE GENOMIC DNA]</scope>
    <source>
        <strain evidence="3 4">JA575</strain>
    </source>
</reference>
<evidence type="ECO:0000313" key="3">
    <source>
        <dbReference type="EMBL" id="SSW89390.1"/>
    </source>
</evidence>
<dbReference type="AlphaFoldDB" id="A0A336JHZ6"/>
<keyword evidence="5" id="KW-1185">Reference proteome</keyword>
<accession>A0A336JHZ6</accession>
<gene>
    <name evidence="2" type="ORF">BJ125_102199</name>
    <name evidence="3" type="ORF">SAMN05892882_102199</name>
</gene>
<feature type="region of interest" description="Disordered" evidence="1">
    <location>
        <begin position="32"/>
        <end position="52"/>
    </location>
</feature>
<dbReference type="EMBL" id="UFQQ01000002">
    <property type="protein sequence ID" value="SSW89390.1"/>
    <property type="molecule type" value="Genomic_DNA"/>
</dbReference>
<evidence type="ECO:0000313" key="4">
    <source>
        <dbReference type="Proteomes" id="UP000252631"/>
    </source>
</evidence>
<evidence type="ECO:0000256" key="1">
    <source>
        <dbReference type="SAM" id="MobiDB-lite"/>
    </source>
</evidence>
<organism evidence="3 4">
    <name type="scientific">Rhodopseudomonas pentothenatexigens</name>
    <dbReference type="NCBI Taxonomy" id="999699"/>
    <lineage>
        <taxon>Bacteria</taxon>
        <taxon>Pseudomonadati</taxon>
        <taxon>Pseudomonadota</taxon>
        <taxon>Alphaproteobacteria</taxon>
        <taxon>Hyphomicrobiales</taxon>
        <taxon>Nitrobacteraceae</taxon>
        <taxon>Rhodopseudomonas</taxon>
    </lineage>
</organism>
<name>A0A336JHZ6_9BRAD</name>
<feature type="compositionally biased region" description="Low complexity" evidence="1">
    <location>
        <begin position="34"/>
        <end position="46"/>
    </location>
</feature>
<evidence type="ECO:0000313" key="5">
    <source>
        <dbReference type="Proteomes" id="UP000256343"/>
    </source>
</evidence>
<sequence length="52" mass="5712">MTSKDKIARRKLSLLELATDLQKVSRDCKLMGYSRSSSTRSAATSRPLAPKG</sequence>
<evidence type="ECO:0000313" key="2">
    <source>
        <dbReference type="EMBL" id="RED42030.1"/>
    </source>
</evidence>
<protein>
    <submittedName>
        <fullName evidence="3">Uncharacterized protein</fullName>
    </submittedName>
</protein>
<dbReference type="Proteomes" id="UP000256343">
    <property type="component" value="Unassembled WGS sequence"/>
</dbReference>